<protein>
    <submittedName>
        <fullName evidence="2">Uncharacterized protein</fullName>
    </submittedName>
</protein>
<dbReference type="KEGG" id="blag:BLTE_08810"/>
<gene>
    <name evidence="2" type="ORF">BLTE_08810</name>
</gene>
<accession>A0A348FY13</accession>
<evidence type="ECO:0000313" key="3">
    <source>
        <dbReference type="Proteomes" id="UP000266934"/>
    </source>
</evidence>
<feature type="compositionally biased region" description="Basic and acidic residues" evidence="1">
    <location>
        <begin position="124"/>
        <end position="143"/>
    </location>
</feature>
<name>A0A348FY13_9HYPH</name>
<reference evidence="2 3" key="1">
    <citation type="submission" date="2018-08" db="EMBL/GenBank/DDBJ databases">
        <title>Complete genome sequencing of Blastochloris tepida GI.</title>
        <authorList>
            <person name="Tsukatani Y."/>
            <person name="Mori H."/>
        </authorList>
    </citation>
    <scope>NUCLEOTIDE SEQUENCE [LARGE SCALE GENOMIC DNA]</scope>
    <source>
        <strain evidence="2 3">GI</strain>
    </source>
</reference>
<evidence type="ECO:0000256" key="1">
    <source>
        <dbReference type="SAM" id="MobiDB-lite"/>
    </source>
</evidence>
<dbReference type="EMBL" id="AP018907">
    <property type="protein sequence ID" value="BBF92196.1"/>
    <property type="molecule type" value="Genomic_DNA"/>
</dbReference>
<evidence type="ECO:0000313" key="2">
    <source>
        <dbReference type="EMBL" id="BBF92196.1"/>
    </source>
</evidence>
<proteinExistence type="predicted"/>
<feature type="region of interest" description="Disordered" evidence="1">
    <location>
        <begin position="59"/>
        <end position="103"/>
    </location>
</feature>
<keyword evidence="3" id="KW-1185">Reference proteome</keyword>
<organism evidence="2 3">
    <name type="scientific">Blastochloris tepida</name>
    <dbReference type="NCBI Taxonomy" id="2233851"/>
    <lineage>
        <taxon>Bacteria</taxon>
        <taxon>Pseudomonadati</taxon>
        <taxon>Pseudomonadota</taxon>
        <taxon>Alphaproteobacteria</taxon>
        <taxon>Hyphomicrobiales</taxon>
        <taxon>Blastochloridaceae</taxon>
        <taxon>Blastochloris</taxon>
    </lineage>
</organism>
<dbReference type="AlphaFoldDB" id="A0A348FY13"/>
<sequence length="156" mass="16658">MTRAIRQSTVHAAGLRKHRDQGRSVLVRYVTSTERERPAAGPGAGVVAVFAWGRVGRAAGGSPISQFRPGRATRAPSDDGGGPAGRLALATGPFRKGRGGDATPVRNALLGNTLTTPEGAWTADHSKIHGRLNNDQDDRDGRRPRSCFVRACVRRR</sequence>
<feature type="region of interest" description="Disordered" evidence="1">
    <location>
        <begin position="117"/>
        <end position="143"/>
    </location>
</feature>
<dbReference type="Proteomes" id="UP000266934">
    <property type="component" value="Chromosome"/>
</dbReference>